<gene>
    <name evidence="2" type="ORF">L227DRAFT_257525</name>
</gene>
<feature type="region of interest" description="Disordered" evidence="1">
    <location>
        <begin position="164"/>
        <end position="183"/>
    </location>
</feature>
<proteinExistence type="predicted"/>
<evidence type="ECO:0000313" key="3">
    <source>
        <dbReference type="Proteomes" id="UP000313359"/>
    </source>
</evidence>
<dbReference type="EMBL" id="ML122288">
    <property type="protein sequence ID" value="RPD56376.1"/>
    <property type="molecule type" value="Genomic_DNA"/>
</dbReference>
<protein>
    <submittedName>
        <fullName evidence="2">Uncharacterized protein</fullName>
    </submittedName>
</protein>
<evidence type="ECO:0000313" key="2">
    <source>
        <dbReference type="EMBL" id="RPD56376.1"/>
    </source>
</evidence>
<sequence length="228" mass="26529">MPAWVGPHAGCGDEPIPRTGDYIIYAGDVYAIQESVYAAIHDIIYESRHGITDRQLYSRCRTAAHELAMKDRATKKIRPCIMMADDKDPPSMRKPREICVTTTWEKTPIAALPKLFQKFSKPIFPNYRVSHHNEDHYHSRPEWDVEDAFVIVWIFKTNRPPINRWPKKEPGDPPENPCTFGQKARGKLNKDCFEMREEWTTTSETNPKLVEQYVRECLVSRRKRLNAS</sequence>
<organism evidence="2 3">
    <name type="scientific">Lentinus tigrinus ALCF2SS1-6</name>
    <dbReference type="NCBI Taxonomy" id="1328759"/>
    <lineage>
        <taxon>Eukaryota</taxon>
        <taxon>Fungi</taxon>
        <taxon>Dikarya</taxon>
        <taxon>Basidiomycota</taxon>
        <taxon>Agaricomycotina</taxon>
        <taxon>Agaricomycetes</taxon>
        <taxon>Polyporales</taxon>
        <taxon>Polyporaceae</taxon>
        <taxon>Lentinus</taxon>
    </lineage>
</organism>
<keyword evidence="3" id="KW-1185">Reference proteome</keyword>
<dbReference type="Proteomes" id="UP000313359">
    <property type="component" value="Unassembled WGS sequence"/>
</dbReference>
<accession>A0A5C2RZ64</accession>
<reference evidence="2" key="1">
    <citation type="journal article" date="2018" name="Genome Biol. Evol.">
        <title>Genomics and development of Lentinus tigrinus, a white-rot wood-decaying mushroom with dimorphic fruiting bodies.</title>
        <authorList>
            <person name="Wu B."/>
            <person name="Xu Z."/>
            <person name="Knudson A."/>
            <person name="Carlson A."/>
            <person name="Chen N."/>
            <person name="Kovaka S."/>
            <person name="LaButti K."/>
            <person name="Lipzen A."/>
            <person name="Pennachio C."/>
            <person name="Riley R."/>
            <person name="Schakwitz W."/>
            <person name="Umezawa K."/>
            <person name="Ohm R.A."/>
            <person name="Grigoriev I.V."/>
            <person name="Nagy L.G."/>
            <person name="Gibbons J."/>
            <person name="Hibbett D."/>
        </authorList>
    </citation>
    <scope>NUCLEOTIDE SEQUENCE [LARGE SCALE GENOMIC DNA]</scope>
    <source>
        <strain evidence="2">ALCF2SS1-6</strain>
    </source>
</reference>
<evidence type="ECO:0000256" key="1">
    <source>
        <dbReference type="SAM" id="MobiDB-lite"/>
    </source>
</evidence>
<dbReference type="AlphaFoldDB" id="A0A5C2RZ64"/>
<dbReference type="OrthoDB" id="2757939at2759"/>
<name>A0A5C2RZ64_9APHY</name>